<keyword evidence="1" id="KW-0812">Transmembrane</keyword>
<dbReference type="OrthoDB" id="20332at10239"/>
<dbReference type="Pfam" id="PF08404">
    <property type="entry name" value="Baculo_p74_N"/>
    <property type="match status" value="1"/>
</dbReference>
<feature type="transmembrane region" description="Helical" evidence="1">
    <location>
        <begin position="458"/>
        <end position="479"/>
    </location>
</feature>
<dbReference type="RefSeq" id="YP_009345667.1">
    <property type="nucleotide sequence ID" value="NC_033778.1"/>
</dbReference>
<dbReference type="Proteomes" id="UP000203066">
    <property type="component" value="Segment"/>
</dbReference>
<organism evidence="3 4">
    <name type="scientific">Leptopilina boulardi filamentous virus</name>
    <dbReference type="NCBI Taxonomy" id="552509"/>
    <lineage>
        <taxon>Viruses</taxon>
        <taxon>Viruses incertae sedis</taxon>
        <taxon>Naldaviricetes</taxon>
        <taxon>Lefavirales</taxon>
        <taxon>Filamentoviridae</taxon>
        <taxon>Alphafilamentovirus</taxon>
        <taxon>Alphafilamentovirus leboulardi</taxon>
    </lineage>
</organism>
<name>A0A1S5YD34_9VIRU</name>
<feature type="transmembrane region" description="Helical" evidence="1">
    <location>
        <begin position="670"/>
        <end position="688"/>
    </location>
</feature>
<sequence>MYFTTKDSINANKYVIERQKILLYNIYLKKVPHIFSYVIIEIHPFKDIMKNVKKQFIKNCIYVRLKSSKIFCKKCKCNLHYPRGNTCNKQDDLIFFKSGNSDLTACETSCFNLYPYDYNDKTIANDSSIINTPLTLWSERCDSCIILASSIYNMGIDDYMRSQEHTVPHIDTIGTGYDIDDKNYIQKKTFNETIHFKINKYYCDDLDRTLINNKCDTTTGEDIAGFFLGDTIFHLLKYSFTKLVKGKNIYTVNEPSVPKVDELFKESEIEFNKIWKTDINKNAFFLNPNVTLEDLGFSESTMHMYWTTEHDNIGGGLKEPLLVYSSIIEHEIPYNLRIDKETGRRYLDEYEVLNFNRSIITIPPSIGTDDHEIDLYSYILSIVEEISKVGALLITQYGLETITKYVLKNIVPIICKETLVLTNRILFSTLLRQITVKITLTIFIKSSISIILKTSKLILASIPIIDIILLVTTLLDIILSNFDILKEKNINMSQEGVDTYSDMEILFKKYTMGFGTPEWSPILFITYYKIVESDCLKKSTTTTEENVIDKLNVLFNINEIRKKDAKKNKEYNDFFKTNISYSLKEMNDIINNEMDIRKHVSWNMEYLKNILYNSNGSLITWTIDQKLEKSLNRQLKNIDENEEHSHEYINSIINLEKIHHVTATFLNNRFYFFITSYIIVMPIFLYIYKKKDNIYILLYAILLLMFIIFCSYQQKKIFESNKKMKIINF</sequence>
<dbReference type="GO" id="GO:0019058">
    <property type="term" value="P:viral life cycle"/>
    <property type="evidence" value="ECO:0007669"/>
    <property type="project" value="InterPro"/>
</dbReference>
<keyword evidence="1" id="KW-0472">Membrane</keyword>
<dbReference type="EMBL" id="KY009685">
    <property type="protein sequence ID" value="AQQ79983.1"/>
    <property type="molecule type" value="Genomic_DNA"/>
</dbReference>
<feature type="transmembrane region" description="Helical" evidence="1">
    <location>
        <begin position="694"/>
        <end position="712"/>
    </location>
</feature>
<dbReference type="InterPro" id="IPR007663">
    <property type="entry name" value="Baculo_p74"/>
</dbReference>
<evidence type="ECO:0000313" key="4">
    <source>
        <dbReference type="Proteomes" id="UP000203066"/>
    </source>
</evidence>
<dbReference type="InterPro" id="IPR013613">
    <property type="entry name" value="Baculo_p74_N"/>
</dbReference>
<keyword evidence="1" id="KW-1133">Transmembrane helix</keyword>
<gene>
    <name evidence="3" type="ORF">LbFV_ORF63</name>
</gene>
<evidence type="ECO:0000313" key="3">
    <source>
        <dbReference type="EMBL" id="AQQ79983.1"/>
    </source>
</evidence>
<reference evidence="3 4" key="1">
    <citation type="journal article" date="2016" name="Genome Biol. Evol.">
        <title>Genome Sequencing of the Behavior Manipulating Virus LbFV Reveals a Possible New Virus Family.</title>
        <authorList>
            <person name="Lepetit D."/>
            <person name="Gillet B."/>
            <person name="Hughes S."/>
            <person name="Kraaijeveld K."/>
            <person name="Varaldi J."/>
        </authorList>
    </citation>
    <scope>NUCLEOTIDE SEQUENCE [LARGE SCALE GENOMIC DNA]</scope>
    <source>
        <strain evidence="3">Valence Gotheron</strain>
    </source>
</reference>
<feature type="domain" description="Baculoviridae p74 N-terminal" evidence="2">
    <location>
        <begin position="5"/>
        <end position="305"/>
    </location>
</feature>
<accession>A0A1S5YD34</accession>
<dbReference type="GeneID" id="31050540"/>
<evidence type="ECO:0000259" key="2">
    <source>
        <dbReference type="Pfam" id="PF08404"/>
    </source>
</evidence>
<dbReference type="KEGG" id="vg:31050540"/>
<evidence type="ECO:0000256" key="1">
    <source>
        <dbReference type="SAM" id="Phobius"/>
    </source>
</evidence>
<protein>
    <recommendedName>
        <fullName evidence="2">Baculoviridae p74 N-terminal domain-containing protein</fullName>
    </recommendedName>
</protein>
<proteinExistence type="predicted"/>
<dbReference type="Pfam" id="PF04583">
    <property type="entry name" value="Baculo_p74"/>
    <property type="match status" value="1"/>
</dbReference>
<keyword evidence="4" id="KW-1185">Reference proteome</keyword>